<dbReference type="Gene3D" id="3.30.360.10">
    <property type="entry name" value="Dihydrodipicolinate Reductase, domain 2"/>
    <property type="match status" value="2"/>
</dbReference>
<dbReference type="InterPro" id="IPR036291">
    <property type="entry name" value="NAD(P)-bd_dom_sf"/>
</dbReference>
<dbReference type="InterPro" id="IPR000534">
    <property type="entry name" value="Semialdehyde_DH_NAD-bd"/>
</dbReference>
<evidence type="ECO:0000313" key="5">
    <source>
        <dbReference type="Proteomes" id="UP000728032"/>
    </source>
</evidence>
<evidence type="ECO:0000256" key="2">
    <source>
        <dbReference type="SAM" id="MobiDB-lite"/>
    </source>
</evidence>
<dbReference type="OrthoDB" id="1894490at2759"/>
<dbReference type="EMBL" id="OC914826">
    <property type="protein sequence ID" value="CAD7636165.1"/>
    <property type="molecule type" value="Genomic_DNA"/>
</dbReference>
<dbReference type="SMART" id="SM00859">
    <property type="entry name" value="Semialdhyde_dh"/>
    <property type="match status" value="1"/>
</dbReference>
<evidence type="ECO:0000259" key="3">
    <source>
        <dbReference type="SMART" id="SM00859"/>
    </source>
</evidence>
<organism evidence="4">
    <name type="scientific">Oppiella nova</name>
    <dbReference type="NCBI Taxonomy" id="334625"/>
    <lineage>
        <taxon>Eukaryota</taxon>
        <taxon>Metazoa</taxon>
        <taxon>Ecdysozoa</taxon>
        <taxon>Arthropoda</taxon>
        <taxon>Chelicerata</taxon>
        <taxon>Arachnida</taxon>
        <taxon>Acari</taxon>
        <taxon>Acariformes</taxon>
        <taxon>Sarcoptiformes</taxon>
        <taxon>Oribatida</taxon>
        <taxon>Brachypylina</taxon>
        <taxon>Oppioidea</taxon>
        <taxon>Oppiidae</taxon>
        <taxon>Oppiella</taxon>
    </lineage>
</organism>
<feature type="compositionally biased region" description="Low complexity" evidence="2">
    <location>
        <begin position="375"/>
        <end position="396"/>
    </location>
</feature>
<feature type="region of interest" description="Disordered" evidence="2">
    <location>
        <begin position="369"/>
        <end position="480"/>
    </location>
</feature>
<dbReference type="GO" id="GO:0046983">
    <property type="term" value="F:protein dimerization activity"/>
    <property type="evidence" value="ECO:0007669"/>
    <property type="project" value="InterPro"/>
</dbReference>
<dbReference type="PANTHER" id="PTHR46278">
    <property type="entry name" value="DEHYDROGENASE, PUTATIVE-RELATED"/>
    <property type="match status" value="1"/>
</dbReference>
<proteinExistence type="inferred from homology"/>
<dbReference type="SUPFAM" id="SSF55347">
    <property type="entry name" value="Glyceraldehyde-3-phosphate dehydrogenase-like, C-terminal domain"/>
    <property type="match status" value="1"/>
</dbReference>
<dbReference type="GO" id="GO:0016620">
    <property type="term" value="F:oxidoreductase activity, acting on the aldehyde or oxo group of donors, NAD or NADP as acceptor"/>
    <property type="evidence" value="ECO:0007669"/>
    <property type="project" value="InterPro"/>
</dbReference>
<dbReference type="Pfam" id="PF01118">
    <property type="entry name" value="Semialdhyde_dh"/>
    <property type="match status" value="1"/>
</dbReference>
<feature type="compositionally biased region" description="Low complexity" evidence="2">
    <location>
        <begin position="410"/>
        <end position="421"/>
    </location>
</feature>
<accession>A0A7R9L708</accession>
<dbReference type="PANTHER" id="PTHR46278:SF4">
    <property type="entry name" value="ASPARTATE-SEMIALDEHYDE DEHYDROGENASE"/>
    <property type="match status" value="1"/>
</dbReference>
<dbReference type="GO" id="GO:0051287">
    <property type="term" value="F:NAD binding"/>
    <property type="evidence" value="ECO:0007669"/>
    <property type="project" value="InterPro"/>
</dbReference>
<name>A0A7R9L708_9ACAR</name>
<dbReference type="SUPFAM" id="SSF51735">
    <property type="entry name" value="NAD(P)-binding Rossmann-fold domains"/>
    <property type="match status" value="1"/>
</dbReference>
<comment type="similarity">
    <text evidence="1">Belongs to the aspartate-semialdehyde dehydrogenase family.</text>
</comment>
<evidence type="ECO:0000313" key="4">
    <source>
        <dbReference type="EMBL" id="CAD7636165.1"/>
    </source>
</evidence>
<dbReference type="CDD" id="cd02314">
    <property type="entry name" value="VcASADH1_like_N"/>
    <property type="match status" value="1"/>
</dbReference>
<dbReference type="Gene3D" id="3.40.50.720">
    <property type="entry name" value="NAD(P)-binding Rossmann-like Domain"/>
    <property type="match status" value="1"/>
</dbReference>
<dbReference type="NCBIfam" id="NF005144">
    <property type="entry name" value="PRK06598.1"/>
    <property type="match status" value="1"/>
</dbReference>
<feature type="compositionally biased region" description="Polar residues" evidence="2">
    <location>
        <begin position="397"/>
        <end position="409"/>
    </location>
</feature>
<dbReference type="EMBL" id="CAJPVJ010000001">
    <property type="protein sequence ID" value="CAG2155659.1"/>
    <property type="molecule type" value="Genomic_DNA"/>
</dbReference>
<dbReference type="AlphaFoldDB" id="A0A7R9L708"/>
<gene>
    <name evidence="4" type="ORF">ONB1V03_LOCUS22</name>
</gene>
<feature type="domain" description="Semialdehyde dehydrogenase NAD-binding" evidence="3">
    <location>
        <begin position="2"/>
        <end position="122"/>
    </location>
</feature>
<keyword evidence="5" id="KW-1185">Reference proteome</keyword>
<dbReference type="GO" id="GO:1901607">
    <property type="term" value="P:alpha-amino acid biosynthetic process"/>
    <property type="evidence" value="ECO:0007669"/>
    <property type="project" value="UniProtKB-ARBA"/>
</dbReference>
<dbReference type="Pfam" id="PF02774">
    <property type="entry name" value="Semialdhyde_dhC"/>
    <property type="match status" value="1"/>
</dbReference>
<sequence>MKVGLVGWRGMVGSVLMQRMVEENDFAHFEPFYFSTSNAGGESPAFGGKTAPALMEATDITSLKQMDVIITCQGGDYTSEVFPQLKAEGWKGYWIDAASTLRMDDEAIIVLDPVNLNVIKDGLVNGIKTFVGGNCTVSLMLMGMGSLFQHNLVEWMTAMTYQAASGAGAQNMRELITDIDSRIAELQRGEAFPKANFGVPLAGSLIPYIDKQLESGQSKEEWKGQVETNKILDVPLDEIEDMIRQSNQWAKVVPNTRDASMTDLTPVAVTGTLSVPVGRLRKLNMGKEYLGAFTVGDQLLWGAAEPLRPIMTSQAVSAITIDPIQVQSGNVPAPMSNALVKEKPLTPQIIVSEKDIALNLPTSTQYHVTTPEVVTPPAMATKATTTTDSAATTNTPNHLQSNHQSSAQNTPQTTAVTVQQVPQPPAEKAPVQSAKAQTPPAKLDEQKAESQKPKDSKAETKQAKSNESRVEKSKAESQKVLKQEKANKALDKQPKHIVQANESLWKIASRIAAETNQSIPEVMRQIKANNANAFIQGDVNRIRRGAALNLAASYRQIPQSKNKVATAAPEIAKKQSGSAKYRLDQAEMSLVADNDQPAAQNVHLAQKDEFAVNQLINHIRSLGLDEIVIQAEERRKANQADHPVESIAFEPSSPVVPESKNTAAFDALIGNTETISQPAVSKTETQNLAQVDALEFDHSTLVEQKVETPQQPVQPSRLQQMNLQQFQLKKQQKLRSHQNSNSILLNRLHQ</sequence>
<protein>
    <recommendedName>
        <fullName evidence="3">Semialdehyde dehydrogenase NAD-binding domain-containing protein</fullName>
    </recommendedName>
</protein>
<dbReference type="InterPro" id="IPR012280">
    <property type="entry name" value="Semialdhyde_DH_dimer_dom"/>
</dbReference>
<feature type="compositionally biased region" description="Basic and acidic residues" evidence="2">
    <location>
        <begin position="442"/>
        <end position="480"/>
    </location>
</feature>
<evidence type="ECO:0000256" key="1">
    <source>
        <dbReference type="ARBA" id="ARBA00010584"/>
    </source>
</evidence>
<dbReference type="Proteomes" id="UP000728032">
    <property type="component" value="Unassembled WGS sequence"/>
</dbReference>
<reference evidence="4" key="1">
    <citation type="submission" date="2020-11" db="EMBL/GenBank/DDBJ databases">
        <authorList>
            <person name="Tran Van P."/>
        </authorList>
    </citation>
    <scope>NUCLEOTIDE SEQUENCE</scope>
</reference>